<dbReference type="Pfam" id="PF19055">
    <property type="entry name" value="ABC2_membrane_7"/>
    <property type="match status" value="1"/>
</dbReference>
<keyword evidence="4" id="KW-0547">Nucleotide-binding</keyword>
<evidence type="ECO:0000313" key="11">
    <source>
        <dbReference type="Proteomes" id="UP001516023"/>
    </source>
</evidence>
<reference evidence="10 11" key="1">
    <citation type="journal article" date="2020" name="G3 (Bethesda)">
        <title>Improved Reference Genome for Cyclotella cryptica CCMP332, a Model for Cell Wall Morphogenesis, Salinity Adaptation, and Lipid Production in Diatoms (Bacillariophyta).</title>
        <authorList>
            <person name="Roberts W.R."/>
            <person name="Downey K.M."/>
            <person name="Ruck E.C."/>
            <person name="Traller J.C."/>
            <person name="Alverson A.J."/>
        </authorList>
    </citation>
    <scope>NUCLEOTIDE SEQUENCE [LARGE SCALE GENOMIC DNA]</scope>
    <source>
        <strain evidence="10 11">CCMP332</strain>
    </source>
</reference>
<keyword evidence="5" id="KW-0067">ATP-binding</keyword>
<dbReference type="InterPro" id="IPR050352">
    <property type="entry name" value="ABCG_transporters"/>
</dbReference>
<keyword evidence="3 8" id="KW-0812">Transmembrane</keyword>
<dbReference type="FunFam" id="3.40.50.300:FF:004191">
    <property type="entry name" value="Predicted protein"/>
    <property type="match status" value="1"/>
</dbReference>
<feature type="transmembrane region" description="Helical" evidence="8">
    <location>
        <begin position="604"/>
        <end position="623"/>
    </location>
</feature>
<feature type="domain" description="ABC transporter" evidence="9">
    <location>
        <begin position="58"/>
        <end position="328"/>
    </location>
</feature>
<dbReference type="SMART" id="SM00382">
    <property type="entry name" value="AAA"/>
    <property type="match status" value="1"/>
</dbReference>
<comment type="subcellular location">
    <subcellularLocation>
        <location evidence="1">Membrane</location>
        <topology evidence="1">Multi-pass membrane protein</topology>
    </subcellularLocation>
</comment>
<dbReference type="EMBL" id="JABMIG020000020">
    <property type="protein sequence ID" value="KAL3802346.1"/>
    <property type="molecule type" value="Genomic_DNA"/>
</dbReference>
<evidence type="ECO:0000256" key="2">
    <source>
        <dbReference type="ARBA" id="ARBA00022448"/>
    </source>
</evidence>
<keyword evidence="6 8" id="KW-1133">Transmembrane helix</keyword>
<dbReference type="InterPro" id="IPR027417">
    <property type="entry name" value="P-loop_NTPase"/>
</dbReference>
<dbReference type="InterPro" id="IPR013525">
    <property type="entry name" value="ABC2_TM"/>
</dbReference>
<dbReference type="GO" id="GO:0005524">
    <property type="term" value="F:ATP binding"/>
    <property type="evidence" value="ECO:0007669"/>
    <property type="project" value="UniProtKB-KW"/>
</dbReference>
<sequence length="720" mass="80063">MSSLSSSVGTYDESVASGVSTLKSQLDDLQRRLGRALRAMAGTAEDDKDGGYVNVDFVRTKPKLKLNKCRKGSSKIILHPFYARFPEGSVTALMGPSGAGKTTLLDFLTGMLGDGVLACGTVSLPDSDAYVPQDDRLHSFYTCRTYMEHYSRMSGQKSLIDCCGKGSSATIVDEEGLDQEILPAQSPPDAKVDKLIDDILEEVGLMAQKDTIVGGVFKRGLSGGQKRRLSVALEALSSPLNMFLDEPTSGLDSESALRLMEYLNRYARSRDPATGLRRRVILTIHQPSSRIWELIDNVVLLAQGRLMYQGRADRMADFFTAYGHPVPIHYNPSDHFIEALSEVPMDATDEGTIPEEAAPINAVEMWCKCYKQWSKNEMRRMSTRSLRLLEYETTGLRHSMVIRSSPRKGSFRRMGDSADRKFRNAVELTRRSFESMIRDPIVLGLRIGIYGGISLVLGVLFYGLDDEVNAHSVLIGRTALLYFIIAFCSSMSVAAIPFSIVERAIVEKEVRNHRFHPAFYHVSQAVASLPACFVLSILGLGISTKTCVILFITFYCADATSMFISHIAPELISAICISSGVFGLFTIVMGFLVTPSNMSWVLRWAYYIPFMTYSFRSLMYVYYIDMKFLEGSYVNGTNGTEIPADGLIRNITGVYGEPQKLDGSVILDSFEMSDVNVNKDIIILMVWAVLAHLLSVFYLIWARFKHRRVFTYADKEGAAA</sequence>
<comment type="caution">
    <text evidence="10">The sequence shown here is derived from an EMBL/GenBank/DDBJ whole genome shotgun (WGS) entry which is preliminary data.</text>
</comment>
<dbReference type="InterPro" id="IPR003439">
    <property type="entry name" value="ABC_transporter-like_ATP-bd"/>
</dbReference>
<evidence type="ECO:0000256" key="3">
    <source>
        <dbReference type="ARBA" id="ARBA00022692"/>
    </source>
</evidence>
<gene>
    <name evidence="10" type="ORF">HJC23_007171</name>
</gene>
<keyword evidence="11" id="KW-1185">Reference proteome</keyword>
<keyword evidence="2" id="KW-0813">Transport</keyword>
<dbReference type="AlphaFoldDB" id="A0ABD3QTM7"/>
<dbReference type="PANTHER" id="PTHR48041:SF139">
    <property type="entry name" value="PROTEIN SCARLET"/>
    <property type="match status" value="1"/>
</dbReference>
<protein>
    <recommendedName>
        <fullName evidence="9">ABC transporter domain-containing protein</fullName>
    </recommendedName>
</protein>
<dbReference type="Pfam" id="PF01061">
    <property type="entry name" value="ABC2_membrane"/>
    <property type="match status" value="1"/>
</dbReference>
<evidence type="ECO:0000256" key="8">
    <source>
        <dbReference type="SAM" id="Phobius"/>
    </source>
</evidence>
<dbReference type="Proteomes" id="UP001516023">
    <property type="component" value="Unassembled WGS sequence"/>
</dbReference>
<organism evidence="10 11">
    <name type="scientific">Cyclotella cryptica</name>
    <dbReference type="NCBI Taxonomy" id="29204"/>
    <lineage>
        <taxon>Eukaryota</taxon>
        <taxon>Sar</taxon>
        <taxon>Stramenopiles</taxon>
        <taxon>Ochrophyta</taxon>
        <taxon>Bacillariophyta</taxon>
        <taxon>Coscinodiscophyceae</taxon>
        <taxon>Thalassiosirophycidae</taxon>
        <taxon>Stephanodiscales</taxon>
        <taxon>Stephanodiscaceae</taxon>
        <taxon>Cyclotella</taxon>
    </lineage>
</organism>
<dbReference type="SUPFAM" id="SSF52540">
    <property type="entry name" value="P-loop containing nucleoside triphosphate hydrolases"/>
    <property type="match status" value="1"/>
</dbReference>
<evidence type="ECO:0000256" key="6">
    <source>
        <dbReference type="ARBA" id="ARBA00022989"/>
    </source>
</evidence>
<evidence type="ECO:0000256" key="4">
    <source>
        <dbReference type="ARBA" id="ARBA00022741"/>
    </source>
</evidence>
<dbReference type="PANTHER" id="PTHR48041">
    <property type="entry name" value="ABC TRANSPORTER G FAMILY MEMBER 28"/>
    <property type="match status" value="1"/>
</dbReference>
<dbReference type="Pfam" id="PF00005">
    <property type="entry name" value="ABC_tran"/>
    <property type="match status" value="1"/>
</dbReference>
<dbReference type="GO" id="GO:0016020">
    <property type="term" value="C:membrane"/>
    <property type="evidence" value="ECO:0007669"/>
    <property type="project" value="UniProtKB-SubCell"/>
</dbReference>
<evidence type="ECO:0000256" key="1">
    <source>
        <dbReference type="ARBA" id="ARBA00004141"/>
    </source>
</evidence>
<keyword evidence="7 8" id="KW-0472">Membrane</keyword>
<evidence type="ECO:0000256" key="7">
    <source>
        <dbReference type="ARBA" id="ARBA00023136"/>
    </source>
</evidence>
<proteinExistence type="predicted"/>
<feature type="transmembrane region" description="Helical" evidence="8">
    <location>
        <begin position="571"/>
        <end position="592"/>
    </location>
</feature>
<feature type="transmembrane region" description="Helical" evidence="8">
    <location>
        <begin position="441"/>
        <end position="462"/>
    </location>
</feature>
<evidence type="ECO:0000313" key="10">
    <source>
        <dbReference type="EMBL" id="KAL3802346.1"/>
    </source>
</evidence>
<dbReference type="Gene3D" id="3.40.50.300">
    <property type="entry name" value="P-loop containing nucleotide triphosphate hydrolases"/>
    <property type="match status" value="1"/>
</dbReference>
<feature type="transmembrane region" description="Helical" evidence="8">
    <location>
        <begin position="474"/>
        <end position="498"/>
    </location>
</feature>
<evidence type="ECO:0000259" key="9">
    <source>
        <dbReference type="PROSITE" id="PS50893"/>
    </source>
</evidence>
<dbReference type="PROSITE" id="PS00211">
    <property type="entry name" value="ABC_TRANSPORTER_1"/>
    <property type="match status" value="1"/>
</dbReference>
<dbReference type="PROSITE" id="PS50893">
    <property type="entry name" value="ABC_TRANSPORTER_2"/>
    <property type="match status" value="1"/>
</dbReference>
<dbReference type="InterPro" id="IPR003593">
    <property type="entry name" value="AAA+_ATPase"/>
</dbReference>
<feature type="transmembrane region" description="Helical" evidence="8">
    <location>
        <begin position="681"/>
        <end position="701"/>
    </location>
</feature>
<accession>A0ABD3QTM7</accession>
<name>A0ABD3QTM7_9STRA</name>
<dbReference type="InterPro" id="IPR017871">
    <property type="entry name" value="ABC_transporter-like_CS"/>
</dbReference>
<evidence type="ECO:0000256" key="5">
    <source>
        <dbReference type="ARBA" id="ARBA00022840"/>
    </source>
</evidence>
<dbReference type="InterPro" id="IPR043926">
    <property type="entry name" value="ABCG_dom"/>
</dbReference>